<evidence type="ECO:0000256" key="1">
    <source>
        <dbReference type="SAM" id="MobiDB-lite"/>
    </source>
</evidence>
<reference evidence="3" key="1">
    <citation type="journal article" date="2019" name="Int. J. Syst. Evol. Microbiol.">
        <title>The Global Catalogue of Microorganisms (GCM) 10K type strain sequencing project: providing services to taxonomists for standard genome sequencing and annotation.</title>
        <authorList>
            <consortium name="The Broad Institute Genomics Platform"/>
            <consortium name="The Broad Institute Genome Sequencing Center for Infectious Disease"/>
            <person name="Wu L."/>
            <person name="Ma J."/>
        </authorList>
    </citation>
    <scope>NUCLEOTIDE SEQUENCE [LARGE SCALE GENOMIC DNA]</scope>
    <source>
        <strain evidence="3">CG52</strain>
    </source>
</reference>
<feature type="compositionally biased region" description="Basic residues" evidence="1">
    <location>
        <begin position="8"/>
        <end position="17"/>
    </location>
</feature>
<keyword evidence="3" id="KW-1185">Reference proteome</keyword>
<protein>
    <submittedName>
        <fullName evidence="2">Thermonuclease family protein</fullName>
    </submittedName>
</protein>
<dbReference type="RefSeq" id="WP_377395541.1">
    <property type="nucleotide sequence ID" value="NZ_JBHUEQ010000003.1"/>
</dbReference>
<name>A0ABW4M151_9HYPH</name>
<dbReference type="EMBL" id="JBHUEQ010000003">
    <property type="protein sequence ID" value="MFD1744133.1"/>
    <property type="molecule type" value="Genomic_DNA"/>
</dbReference>
<dbReference type="Gene3D" id="2.40.50.90">
    <property type="match status" value="1"/>
</dbReference>
<accession>A0ABW4M151</accession>
<comment type="caution">
    <text evidence="2">The sequence shown here is derived from an EMBL/GenBank/DDBJ whole genome shotgun (WGS) entry which is preliminary data.</text>
</comment>
<proteinExistence type="predicted"/>
<dbReference type="Proteomes" id="UP001597322">
    <property type="component" value="Unassembled WGS sequence"/>
</dbReference>
<gene>
    <name evidence="2" type="ORF">ACFSE1_01545</name>
</gene>
<organism evidence="2 3">
    <name type="scientific">Rhizobium helianthi</name>
    <dbReference type="NCBI Taxonomy" id="1132695"/>
    <lineage>
        <taxon>Bacteria</taxon>
        <taxon>Pseudomonadati</taxon>
        <taxon>Pseudomonadota</taxon>
        <taxon>Alphaproteobacteria</taxon>
        <taxon>Hyphomicrobiales</taxon>
        <taxon>Rhizobiaceae</taxon>
        <taxon>Rhizobium/Agrobacterium group</taxon>
        <taxon>Rhizobium</taxon>
    </lineage>
</organism>
<dbReference type="SUPFAM" id="SSF50199">
    <property type="entry name" value="Staphylococcal nuclease"/>
    <property type="match status" value="1"/>
</dbReference>
<sequence>MAQAASAKGRKRRRKSGSRSSSGGGMLPWLLALAGVAGVIAFADNARHLKPYLPSSLASLQLPHFGGSEAKPPASVPAPVRKPEAEAARVVPADLVGKRFTGTFYFCGTSGLDNCVVDGATFWFKKQQISLADISAPRTEDARCPQERSKGFAAKVRLRDILNAGAFELTDWPNRNEDNAGRQLRVVLRNGASIGRQMVHEGLVHGVADANKPWC</sequence>
<feature type="region of interest" description="Disordered" evidence="1">
    <location>
        <begin position="1"/>
        <end position="23"/>
    </location>
</feature>
<dbReference type="InterPro" id="IPR035437">
    <property type="entry name" value="SNase_OB-fold_sf"/>
</dbReference>
<evidence type="ECO:0000313" key="2">
    <source>
        <dbReference type="EMBL" id="MFD1744133.1"/>
    </source>
</evidence>
<evidence type="ECO:0000313" key="3">
    <source>
        <dbReference type="Proteomes" id="UP001597322"/>
    </source>
</evidence>